<gene>
    <name evidence="1" type="ORF">CU100_18255</name>
</gene>
<dbReference type="GO" id="GO:0000287">
    <property type="term" value="F:magnesium ion binding"/>
    <property type="evidence" value="ECO:0007669"/>
    <property type="project" value="InterPro"/>
</dbReference>
<organism evidence="1 2">
    <name type="scientific">Phyllobacterium endophyticum</name>
    <dbReference type="NCBI Taxonomy" id="1149773"/>
    <lineage>
        <taxon>Bacteria</taxon>
        <taxon>Pseudomonadati</taxon>
        <taxon>Pseudomonadota</taxon>
        <taxon>Alphaproteobacteria</taxon>
        <taxon>Hyphomicrobiales</taxon>
        <taxon>Phyllobacteriaceae</taxon>
        <taxon>Phyllobacterium</taxon>
    </lineage>
</organism>
<keyword evidence="2" id="KW-1185">Reference proteome</keyword>
<sequence>MADRVGAVTKVLNDFEARIGKKPMCSFKITGEMDEMKRNADLLRCESHVRYSMGLHAATHMDLPIHGHCNGWGLFSRSPDIGSASSTGRNSGALPGSIIFISTGWRNKLSEEGVIDRVGVPVPHSPVRWHQGFPGHAGISSRQSAEQVEDTYKAPARLISFIALAAA</sequence>
<dbReference type="OrthoDB" id="9764279at2"/>
<proteinExistence type="predicted"/>
<dbReference type="EMBL" id="PGGN01000003">
    <property type="protein sequence ID" value="PSH57189.1"/>
    <property type="molecule type" value="Genomic_DNA"/>
</dbReference>
<dbReference type="Proteomes" id="UP000241158">
    <property type="component" value="Unassembled WGS sequence"/>
</dbReference>
<accession>A0A2P7ASJ4</accession>
<comment type="caution">
    <text evidence="1">The sequence shown here is derived from an EMBL/GenBank/DDBJ whole genome shotgun (WGS) entry which is preliminary data.</text>
</comment>
<evidence type="ECO:0000313" key="2">
    <source>
        <dbReference type="Proteomes" id="UP000241158"/>
    </source>
</evidence>
<dbReference type="SUPFAM" id="SSF51649">
    <property type="entry name" value="RuBisCo, C-terminal domain"/>
    <property type="match status" value="1"/>
</dbReference>
<dbReference type="RefSeq" id="WP_106717955.1">
    <property type="nucleotide sequence ID" value="NZ_JACHXT010000003.1"/>
</dbReference>
<evidence type="ECO:0000313" key="1">
    <source>
        <dbReference type="EMBL" id="PSH57189.1"/>
    </source>
</evidence>
<dbReference type="Gene3D" id="3.20.20.110">
    <property type="entry name" value="Ribulose bisphosphate carboxylase, large subunit, C-terminal domain"/>
    <property type="match status" value="1"/>
</dbReference>
<reference evidence="2" key="1">
    <citation type="submission" date="2017-11" db="EMBL/GenBank/DDBJ databases">
        <authorList>
            <person name="Kuznetsova I."/>
            <person name="Sazanova A."/>
            <person name="Chirak E."/>
            <person name="Safronova V."/>
            <person name="Willems A."/>
        </authorList>
    </citation>
    <scope>NUCLEOTIDE SEQUENCE [LARGE SCALE GENOMIC DNA]</scope>
    <source>
        <strain evidence="2">PEPV15</strain>
    </source>
</reference>
<protein>
    <submittedName>
        <fullName evidence="1">Uncharacterized protein</fullName>
    </submittedName>
</protein>
<name>A0A2P7ASJ4_9HYPH</name>
<dbReference type="AlphaFoldDB" id="A0A2P7ASJ4"/>
<dbReference type="InterPro" id="IPR036376">
    <property type="entry name" value="RuBisCO_lsu_C_sf"/>
</dbReference>